<name>A0A563EU19_9PSEU</name>
<keyword evidence="5" id="KW-0479">Metal-binding</keyword>
<evidence type="ECO:0000256" key="7">
    <source>
        <dbReference type="ARBA" id="ARBA00023004"/>
    </source>
</evidence>
<dbReference type="OrthoDB" id="3971765at2"/>
<sequence>MRFATGPDDPRLDEVDPSFQSVIEALGPLVAASKMTRRRVFHRNATGARGVLRVVDAPDLPPHSFFRPGRRFDVTARYSNSIENDDIAPAIRGVTLRLDGGELDLSLNTGDRFFARSAEVFLRYFRGEGAALVEEIPGFRETAWNLYRHATSYASYHYYSQVPSGFVSLDGSRWLIRYRLVPVGVPDAGFVDPGDRFLPPEPPGELTRFDADDPRPRTFLHEELRERLSAGAVSAVLQVQLHPVSSSDDENEAPLDCTRAWNLPWRDLATLELDSMLDNDAIEGLRFNHANTPADLGVVLATSPSEPASLNHLRALVYRLTAAARIGDTSVPECRSVVVIGAGPAGLSFARELERAGHRAIVLEKLPEVGGKCESIDIDDRAYDLGGHVCTTQYENVARLAVELGVPTEDTTPHRVHDIESGSSVPQSTEFFQRATFSRYQELRDAEFPLIASAGLAHSARALAEPVTSWLSSHGLTSMAASLGTGYTAAGYGYLAGDLPALYFVKYAEMTGLLSARPELLGHPGSFTIVGGFKGLWEKVAASLSDVRCGVNITCIARDPDRPRNGVLVRTEQGDVVADDLVLTVPISELVDVLDATPDELDVAGRVRSMDYYTTVVSASGLPSSAFFLVDNVPGHAVSFHHRYPESDVYAVYSYGSPELDGDDIIAGFRADVERMGGTMGEVHTQRRWKFLPYFGSADIRDGVYDRIEHLQGRNHTFHAGSLPAYELVECNVAYSRQLVRQHFGGADEDDVFGHAAVITTEERPEPTVDALRTWLVSHIADELRLPATSVSASSRLDSFALESMSVAALQSGLSDWLGYRIPHTLFLEQPTIDAVARHLAVEEDAPPVAPTRSLLLGLTSARPFFCVGGALGAAYYLLKLARDVGSSRPFYGLRAPGYDGLEEPLDTVEELAARYVEEIRLVQPYGPYLLGGHSFGGVVAYEMGRQLRAAGEEVTRVVLLDAYVPVAGQDLPPVDDAAAIEELLTMNRLAFSSGGPAGVEIDPSLAISEQKERLGRFLGANGSLPVDDHISNMLRVYQANLEANVKYQPLPSDLNVTLMKATDGFPPVMKPHRNTALALDDPANGWEHVSLGTLSVVDIPGDHFTMFVEPHDEIIAGAVHTCLAEEERRSANTVGAKAIAFNPDDPAFLNDPYPFYRALRDSDPIHYEDTLGGWMLTRYEDVSQLLRDPRVIRPPVTDYLFASVPQSQRDEMAAFERQLAGSLPFTNAPYHTRLRSLLGKAFTPRRVRAMRARIAEITDSLLDVLDVCDGGDLMKLVAYPLPSTVIMEFIGVPEEDHARMTYLATEMMALLGAQYSKDAPLIARKAHAAMNEFVSYMTSLISLRRSSPREDLLSTLIGGELTEEELILNCMALLNAGLETTANLLGNGTLALLRNPAQYSLLRNDPQLAESAAEELLRYDGPTPILTPQLADADISIGGQLIKKGQLIYPMVGAANRDPVRFPEPDQLDVTRPPNGQLSFGVGIHFCVGAALARMEAQEYFTRLTARFPHLRLDPSMPAPVFRDDPLLRGLAHLHVRTSVCPKDN</sequence>
<evidence type="ECO:0000256" key="6">
    <source>
        <dbReference type="ARBA" id="ARBA00023002"/>
    </source>
</evidence>
<evidence type="ECO:0000256" key="2">
    <source>
        <dbReference type="ARBA" id="ARBA00022450"/>
    </source>
</evidence>
<evidence type="ECO:0000256" key="1">
    <source>
        <dbReference type="ARBA" id="ARBA00010617"/>
    </source>
</evidence>
<dbReference type="CDD" id="cd20625">
    <property type="entry name" value="CYP164-like"/>
    <property type="match status" value="1"/>
</dbReference>
<dbReference type="InterPro" id="IPR017972">
    <property type="entry name" value="Cyt_P450_CS"/>
</dbReference>
<dbReference type="FunFam" id="1.10.630.10:FF:000018">
    <property type="entry name" value="Cytochrome P450 monooxygenase"/>
    <property type="match status" value="1"/>
</dbReference>
<keyword evidence="12" id="KW-1185">Reference proteome</keyword>
<dbReference type="Gene3D" id="3.40.50.1820">
    <property type="entry name" value="alpha/beta hydrolase"/>
    <property type="match status" value="1"/>
</dbReference>
<dbReference type="GO" id="GO:0020037">
    <property type="term" value="F:heme binding"/>
    <property type="evidence" value="ECO:0007669"/>
    <property type="project" value="InterPro"/>
</dbReference>
<dbReference type="InterPro" id="IPR036188">
    <property type="entry name" value="FAD/NAD-bd_sf"/>
</dbReference>
<dbReference type="Gene3D" id="1.10.405.20">
    <property type="match status" value="1"/>
</dbReference>
<dbReference type="SUPFAM" id="SSF48264">
    <property type="entry name" value="Cytochrome P450"/>
    <property type="match status" value="1"/>
</dbReference>
<dbReference type="InterPro" id="IPR001128">
    <property type="entry name" value="Cyt_P450"/>
</dbReference>
<evidence type="ECO:0000259" key="10">
    <source>
        <dbReference type="SMART" id="SM00824"/>
    </source>
</evidence>
<organism evidence="11 12">
    <name type="scientific">Lentzea tibetensis</name>
    <dbReference type="NCBI Taxonomy" id="2591470"/>
    <lineage>
        <taxon>Bacteria</taxon>
        <taxon>Bacillati</taxon>
        <taxon>Actinomycetota</taxon>
        <taxon>Actinomycetes</taxon>
        <taxon>Pseudonocardiales</taxon>
        <taxon>Pseudonocardiaceae</taxon>
        <taxon>Lentzea</taxon>
    </lineage>
</organism>
<dbReference type="InterPro" id="IPR020806">
    <property type="entry name" value="PKS_PP-bd"/>
</dbReference>
<dbReference type="GO" id="GO:0004497">
    <property type="term" value="F:monooxygenase activity"/>
    <property type="evidence" value="ECO:0007669"/>
    <property type="project" value="UniProtKB-KW"/>
</dbReference>
<dbReference type="GO" id="GO:0005506">
    <property type="term" value="F:iron ion binding"/>
    <property type="evidence" value="ECO:0007669"/>
    <property type="project" value="InterPro"/>
</dbReference>
<dbReference type="InterPro" id="IPR020835">
    <property type="entry name" value="Catalase_sf"/>
</dbReference>
<evidence type="ECO:0000256" key="8">
    <source>
        <dbReference type="ARBA" id="ARBA00023033"/>
    </source>
</evidence>
<dbReference type="InterPro" id="IPR009081">
    <property type="entry name" value="PP-bd_ACP"/>
</dbReference>
<accession>A0A563EU19</accession>
<dbReference type="Gene3D" id="3.50.50.60">
    <property type="entry name" value="FAD/NAD(P)-binding domain"/>
    <property type="match status" value="1"/>
</dbReference>
<gene>
    <name evidence="11" type="ORF">FKR81_18570</name>
</gene>
<evidence type="ECO:0000256" key="3">
    <source>
        <dbReference type="ARBA" id="ARBA00022553"/>
    </source>
</evidence>
<dbReference type="SUPFAM" id="SSF56634">
    <property type="entry name" value="Heme-dependent catalase-like"/>
    <property type="match status" value="1"/>
</dbReference>
<dbReference type="Pfam" id="PF00067">
    <property type="entry name" value="p450"/>
    <property type="match status" value="1"/>
</dbReference>
<dbReference type="InterPro" id="IPR029058">
    <property type="entry name" value="AB_hydrolase_fold"/>
</dbReference>
<dbReference type="Gene3D" id="1.10.630.10">
    <property type="entry name" value="Cytochrome P450"/>
    <property type="match status" value="1"/>
</dbReference>
<evidence type="ECO:0000259" key="9">
    <source>
        <dbReference type="SMART" id="SM00823"/>
    </source>
</evidence>
<dbReference type="RefSeq" id="WP_146353344.1">
    <property type="nucleotide sequence ID" value="NZ_VOBR01000011.1"/>
</dbReference>
<dbReference type="PANTHER" id="PTHR46696:SF1">
    <property type="entry name" value="CYTOCHROME P450 YJIB-RELATED"/>
    <property type="match status" value="1"/>
</dbReference>
<dbReference type="InterPro" id="IPR002397">
    <property type="entry name" value="Cyt_P450_B"/>
</dbReference>
<comment type="similarity">
    <text evidence="1">Belongs to the cytochrome P450 family.</text>
</comment>
<evidence type="ECO:0000313" key="12">
    <source>
        <dbReference type="Proteomes" id="UP000316639"/>
    </source>
</evidence>
<dbReference type="Proteomes" id="UP000316639">
    <property type="component" value="Unassembled WGS sequence"/>
</dbReference>
<evidence type="ECO:0000313" key="11">
    <source>
        <dbReference type="EMBL" id="TWP50624.1"/>
    </source>
</evidence>
<dbReference type="SMART" id="SM00823">
    <property type="entry name" value="PKS_PP"/>
    <property type="match status" value="1"/>
</dbReference>
<dbReference type="SUPFAM" id="SSF47336">
    <property type="entry name" value="ACP-like"/>
    <property type="match status" value="1"/>
</dbReference>
<keyword evidence="2" id="KW-0596">Phosphopantetheine</keyword>
<keyword evidence="3" id="KW-0597">Phosphoprotein</keyword>
<dbReference type="GO" id="GO:0031177">
    <property type="term" value="F:phosphopantetheine binding"/>
    <property type="evidence" value="ECO:0007669"/>
    <property type="project" value="InterPro"/>
</dbReference>
<dbReference type="InterPro" id="IPR020802">
    <property type="entry name" value="TesA-like"/>
</dbReference>
<reference evidence="11 12" key="1">
    <citation type="submission" date="2019-07" db="EMBL/GenBank/DDBJ databases">
        <title>Lentzea xizangensis sp. nov., isolated from Qinghai-Tibetan Plateau Soils.</title>
        <authorList>
            <person name="Huang J."/>
        </authorList>
    </citation>
    <scope>NUCLEOTIDE SEQUENCE [LARGE SCALE GENOMIC DNA]</scope>
    <source>
        <strain evidence="11 12">FXJ1.1311</strain>
    </source>
</reference>
<dbReference type="Pfam" id="PF00550">
    <property type="entry name" value="PP-binding"/>
    <property type="match status" value="1"/>
</dbReference>
<dbReference type="Pfam" id="PF00975">
    <property type="entry name" value="Thioesterase"/>
    <property type="match status" value="1"/>
</dbReference>
<dbReference type="InterPro" id="IPR001031">
    <property type="entry name" value="Thioesterase"/>
</dbReference>
<dbReference type="InterPro" id="IPR002937">
    <property type="entry name" value="Amino_oxidase"/>
</dbReference>
<dbReference type="GO" id="GO:0016705">
    <property type="term" value="F:oxidoreductase activity, acting on paired donors, with incorporation or reduction of molecular oxygen"/>
    <property type="evidence" value="ECO:0007669"/>
    <property type="project" value="InterPro"/>
</dbReference>
<keyword evidence="6" id="KW-0560">Oxidoreductase</keyword>
<keyword evidence="7" id="KW-0408">Iron</keyword>
<evidence type="ECO:0000256" key="4">
    <source>
        <dbReference type="ARBA" id="ARBA00022617"/>
    </source>
</evidence>
<dbReference type="SMART" id="SM00824">
    <property type="entry name" value="PKS_TE"/>
    <property type="match status" value="1"/>
</dbReference>
<dbReference type="PRINTS" id="PR00359">
    <property type="entry name" value="BP450"/>
</dbReference>
<dbReference type="PROSITE" id="PS00086">
    <property type="entry name" value="CYTOCHROME_P450"/>
    <property type="match status" value="1"/>
</dbReference>
<dbReference type="Pfam" id="PF01593">
    <property type="entry name" value="Amino_oxidase"/>
    <property type="match status" value="1"/>
</dbReference>
<dbReference type="Gene3D" id="3.30.70.1990">
    <property type="match status" value="1"/>
</dbReference>
<keyword evidence="4" id="KW-0349">Heme</keyword>
<dbReference type="SUPFAM" id="SSF51905">
    <property type="entry name" value="FAD/NAD(P)-binding domain"/>
    <property type="match status" value="1"/>
</dbReference>
<dbReference type="PANTHER" id="PTHR46696">
    <property type="entry name" value="P450, PUTATIVE (EUROFUNG)-RELATED"/>
    <property type="match status" value="1"/>
</dbReference>
<evidence type="ECO:0000256" key="5">
    <source>
        <dbReference type="ARBA" id="ARBA00022723"/>
    </source>
</evidence>
<dbReference type="Gene3D" id="1.10.1200.10">
    <property type="entry name" value="ACP-like"/>
    <property type="match status" value="1"/>
</dbReference>
<protein>
    <submittedName>
        <fullName evidence="11">Cytochrome P450</fullName>
    </submittedName>
</protein>
<feature type="domain" description="Polyketide synthase-like phosphopantetheine-binding" evidence="9">
    <location>
        <begin position="773"/>
        <end position="844"/>
    </location>
</feature>
<dbReference type="InterPro" id="IPR036736">
    <property type="entry name" value="ACP-like_sf"/>
</dbReference>
<dbReference type="InterPro" id="IPR036396">
    <property type="entry name" value="Cyt_P450_sf"/>
</dbReference>
<keyword evidence="8" id="KW-0503">Monooxygenase</keyword>
<dbReference type="SUPFAM" id="SSF53474">
    <property type="entry name" value="alpha/beta-Hydrolases"/>
    <property type="match status" value="1"/>
</dbReference>
<proteinExistence type="inferred from homology"/>
<dbReference type="EMBL" id="VOBR01000011">
    <property type="protein sequence ID" value="TWP50624.1"/>
    <property type="molecule type" value="Genomic_DNA"/>
</dbReference>
<comment type="caution">
    <text evidence="11">The sequence shown here is derived from an EMBL/GenBank/DDBJ whole genome shotgun (WGS) entry which is preliminary data.</text>
</comment>
<dbReference type="Gene3D" id="2.40.180.10">
    <property type="entry name" value="Catalase core domain"/>
    <property type="match status" value="1"/>
</dbReference>
<feature type="domain" description="Thioesterase TesA-like" evidence="10">
    <location>
        <begin position="866"/>
        <end position="1124"/>
    </location>
</feature>